<keyword evidence="1" id="KW-0812">Transmembrane</keyword>
<organism evidence="2 3">
    <name type="scientific">Prunus armeniaca</name>
    <name type="common">Apricot</name>
    <name type="synonym">Armeniaca vulgaris</name>
    <dbReference type="NCBI Taxonomy" id="36596"/>
    <lineage>
        <taxon>Eukaryota</taxon>
        <taxon>Viridiplantae</taxon>
        <taxon>Streptophyta</taxon>
        <taxon>Embryophyta</taxon>
        <taxon>Tracheophyta</taxon>
        <taxon>Spermatophyta</taxon>
        <taxon>Magnoliopsida</taxon>
        <taxon>eudicotyledons</taxon>
        <taxon>Gunneridae</taxon>
        <taxon>Pentapetalae</taxon>
        <taxon>rosids</taxon>
        <taxon>fabids</taxon>
        <taxon>Rosales</taxon>
        <taxon>Rosaceae</taxon>
        <taxon>Amygdaloideae</taxon>
        <taxon>Amygdaleae</taxon>
        <taxon>Prunus</taxon>
    </lineage>
</organism>
<evidence type="ECO:0000313" key="3">
    <source>
        <dbReference type="Proteomes" id="UP000507222"/>
    </source>
</evidence>
<protein>
    <submittedName>
        <fullName evidence="2">Uncharacterized protein</fullName>
    </submittedName>
</protein>
<accession>A0A6J5UVD4</accession>
<dbReference type="Proteomes" id="UP000507222">
    <property type="component" value="Unassembled WGS sequence"/>
</dbReference>
<sequence>MALAVRQGHDSLWARSLELDHGLGAQNFIKETRLGRLAWVSRANHGSSVLSWFQVLSKLCIGAGLSKFGFVDKPPHLVLHGPCRSARTLEDVLMVVVVTLELGRMKFRGAGLGRLGALIKIFGFYFAVLVEAGSELGHLGFVGKK</sequence>
<keyword evidence="1" id="KW-1133">Transmembrane helix</keyword>
<gene>
    <name evidence="2" type="ORF">CURHAP_LOCUS31317</name>
</gene>
<reference evidence="2 3" key="1">
    <citation type="submission" date="2020-05" db="EMBL/GenBank/DDBJ databases">
        <authorList>
            <person name="Campoy J."/>
            <person name="Schneeberger K."/>
            <person name="Spophaly S."/>
        </authorList>
    </citation>
    <scope>NUCLEOTIDE SEQUENCE [LARGE SCALE GENOMIC DNA]</scope>
    <source>
        <strain evidence="2">PruArmRojPasFocal</strain>
    </source>
</reference>
<name>A0A6J5UVD4_PRUAR</name>
<evidence type="ECO:0000313" key="2">
    <source>
        <dbReference type="EMBL" id="CAB4279165.1"/>
    </source>
</evidence>
<evidence type="ECO:0000256" key="1">
    <source>
        <dbReference type="SAM" id="Phobius"/>
    </source>
</evidence>
<dbReference type="EMBL" id="CAEKDK010000005">
    <property type="protein sequence ID" value="CAB4279165.1"/>
    <property type="molecule type" value="Genomic_DNA"/>
</dbReference>
<dbReference type="AlphaFoldDB" id="A0A6J5UVD4"/>
<proteinExistence type="predicted"/>
<keyword evidence="1" id="KW-0472">Membrane</keyword>
<feature type="transmembrane region" description="Helical" evidence="1">
    <location>
        <begin position="112"/>
        <end position="130"/>
    </location>
</feature>